<dbReference type="Proteomes" id="UP000606172">
    <property type="component" value="Unassembled WGS sequence"/>
</dbReference>
<accession>A0A919RAI5</accession>
<dbReference type="EMBL" id="BOOW01000004">
    <property type="protein sequence ID" value="GII90143.1"/>
    <property type="molecule type" value="Genomic_DNA"/>
</dbReference>
<reference evidence="1" key="1">
    <citation type="submission" date="2021-01" db="EMBL/GenBank/DDBJ databases">
        <title>Whole genome shotgun sequence of Sinosporangium siamense NBRC 109515.</title>
        <authorList>
            <person name="Komaki H."/>
            <person name="Tamura T."/>
        </authorList>
    </citation>
    <scope>NUCLEOTIDE SEQUENCE</scope>
    <source>
        <strain evidence="1">NBRC 109515</strain>
    </source>
</reference>
<dbReference type="RefSeq" id="WP_204020329.1">
    <property type="nucleotide sequence ID" value="NZ_BOOW01000004.1"/>
</dbReference>
<evidence type="ECO:0000313" key="2">
    <source>
        <dbReference type="Proteomes" id="UP000606172"/>
    </source>
</evidence>
<organism evidence="1 2">
    <name type="scientific">Sinosporangium siamense</name>
    <dbReference type="NCBI Taxonomy" id="1367973"/>
    <lineage>
        <taxon>Bacteria</taxon>
        <taxon>Bacillati</taxon>
        <taxon>Actinomycetota</taxon>
        <taxon>Actinomycetes</taxon>
        <taxon>Streptosporangiales</taxon>
        <taxon>Streptosporangiaceae</taxon>
        <taxon>Sinosporangium</taxon>
    </lineage>
</organism>
<name>A0A919RAI5_9ACTN</name>
<comment type="caution">
    <text evidence="1">The sequence shown here is derived from an EMBL/GenBank/DDBJ whole genome shotgun (WGS) entry which is preliminary data.</text>
</comment>
<sequence>MADMGGPAPTGFHPRTRLYFISDGRLTMTTRPHTRPTVQTALDLLVQGPTAGELRRGLRTQVTVGDFVPIKVQQVGDGVRITLPKREGMSKLVLLPQPAPADWLDLAYGQLTCTAAEAVASRSDIEADRVRVTYVHRGEKKPLVTSCSQFAKT</sequence>
<dbReference type="AlphaFoldDB" id="A0A919RAI5"/>
<proteinExistence type="predicted"/>
<protein>
    <submittedName>
        <fullName evidence="1">Uncharacterized protein</fullName>
    </submittedName>
</protein>
<keyword evidence="2" id="KW-1185">Reference proteome</keyword>
<gene>
    <name evidence="1" type="ORF">Ssi02_03740</name>
</gene>
<evidence type="ECO:0000313" key="1">
    <source>
        <dbReference type="EMBL" id="GII90143.1"/>
    </source>
</evidence>